<dbReference type="InterPro" id="IPR004547">
    <property type="entry name" value="Glucosamine6P_isomerase"/>
</dbReference>
<dbReference type="GO" id="GO:0006043">
    <property type="term" value="P:glucosamine catabolic process"/>
    <property type="evidence" value="ECO:0007669"/>
    <property type="project" value="TreeGrafter"/>
</dbReference>
<dbReference type="RefSeq" id="WP_126015475.1">
    <property type="nucleotide sequence ID" value="NZ_CP034437.1"/>
</dbReference>
<dbReference type="GO" id="GO:0019262">
    <property type="term" value="P:N-acetylneuraminate catabolic process"/>
    <property type="evidence" value="ECO:0007669"/>
    <property type="project" value="UniProtKB-UniRule"/>
</dbReference>
<proteinExistence type="inferred from homology"/>
<dbReference type="AlphaFoldDB" id="A0A3Q8X4L1"/>
<dbReference type="GO" id="GO:0005975">
    <property type="term" value="P:carbohydrate metabolic process"/>
    <property type="evidence" value="ECO:0007669"/>
    <property type="project" value="InterPro"/>
</dbReference>
<dbReference type="Proteomes" id="UP000272528">
    <property type="component" value="Chromosome"/>
</dbReference>
<dbReference type="FunFam" id="3.40.50.1360:FF:000003">
    <property type="entry name" value="Glucosamine-6-phosphate deaminase"/>
    <property type="match status" value="1"/>
</dbReference>
<evidence type="ECO:0000256" key="2">
    <source>
        <dbReference type="ARBA" id="ARBA00022801"/>
    </source>
</evidence>
<dbReference type="Gene3D" id="3.40.50.1360">
    <property type="match status" value="1"/>
</dbReference>
<protein>
    <recommendedName>
        <fullName evidence="4">Glucosamine-6-phosphate deaminase</fullName>
        <ecNumber evidence="4">3.5.99.6</ecNumber>
    </recommendedName>
    <alternativeName>
        <fullName evidence="4">GlcN6P deaminase</fullName>
        <shortName evidence="4">GNPDA</shortName>
    </alternativeName>
    <alternativeName>
        <fullName evidence="4">Glucosamine-6-phosphate isomerase</fullName>
    </alternativeName>
</protein>
<comment type="caution">
    <text evidence="4">Lacks conserved residue(s) required for the propagation of feature annotation.</text>
</comment>
<keyword evidence="3 4" id="KW-0119">Carbohydrate metabolism</keyword>
<dbReference type="GO" id="GO:0005737">
    <property type="term" value="C:cytoplasm"/>
    <property type="evidence" value="ECO:0007669"/>
    <property type="project" value="TreeGrafter"/>
</dbReference>
<name>A0A3Q8X4L1_9BACL</name>
<dbReference type="GO" id="GO:0042802">
    <property type="term" value="F:identical protein binding"/>
    <property type="evidence" value="ECO:0007669"/>
    <property type="project" value="TreeGrafter"/>
</dbReference>
<dbReference type="InterPro" id="IPR037171">
    <property type="entry name" value="NagB/RpiA_transferase-like"/>
</dbReference>
<dbReference type="Pfam" id="PF01182">
    <property type="entry name" value="Glucosamine_iso"/>
    <property type="match status" value="1"/>
</dbReference>
<keyword evidence="2 4" id="KW-0378">Hydrolase</keyword>
<dbReference type="SUPFAM" id="SSF100950">
    <property type="entry name" value="NagB/RpiA/CoA transferase-like"/>
    <property type="match status" value="1"/>
</dbReference>
<evidence type="ECO:0000256" key="4">
    <source>
        <dbReference type="HAMAP-Rule" id="MF_01241"/>
    </source>
</evidence>
<feature type="domain" description="Glucosamine/galactosamine-6-phosphate isomerase" evidence="5">
    <location>
        <begin position="14"/>
        <end position="228"/>
    </location>
</feature>
<sequence>MQVKTFDNTTELDTFAAQLFAEKLKDKPNATLGLATGSTPVGIYGKIIEMYKNGSISFKDATTFNLDEYVGLAPEHEQSYAHFMKEQLFNHIDLPLQNAHLPKGIGADLKSECTSYDQMLAEQPIDIQLLGLGLNGHIGFNEPDQELQGGTHVVELEESTREANARFFDKLEEVPTQAITMGVGSILKADSILLVVKGADKAGIVKQALQGPITTEVPASLLQTHKNVIVLVDREAGRLL</sequence>
<evidence type="ECO:0000259" key="5">
    <source>
        <dbReference type="Pfam" id="PF01182"/>
    </source>
</evidence>
<feature type="active site" description="Proton acceptor; for ring-opening step" evidence="4">
    <location>
        <position position="137"/>
    </location>
</feature>
<feature type="active site" description="For ring-opening step" evidence="4">
    <location>
        <position position="142"/>
    </location>
</feature>
<dbReference type="NCBIfam" id="TIGR00502">
    <property type="entry name" value="nagB"/>
    <property type="match status" value="1"/>
</dbReference>
<dbReference type="KEGG" id="palb:EJC50_11700"/>
<gene>
    <name evidence="4 6" type="primary">nagB</name>
    <name evidence="6" type="ORF">EJC50_11700</name>
</gene>
<comment type="pathway">
    <text evidence="4">Amino-sugar metabolism; N-acetylneuraminate degradation; D-fructose 6-phosphate from N-acetylneuraminate: step 5/5.</text>
</comment>
<dbReference type="EMBL" id="CP034437">
    <property type="protein sequence ID" value="AZN40240.1"/>
    <property type="molecule type" value="Genomic_DNA"/>
</dbReference>
<reference evidence="7" key="1">
    <citation type="submission" date="2018-12" db="EMBL/GenBank/DDBJ databases">
        <title>Genome sequence of Peanibacillus sp.</title>
        <authorList>
            <person name="Subramani G."/>
            <person name="Srinivasan S."/>
            <person name="Kim M.K."/>
        </authorList>
    </citation>
    <scope>NUCLEOTIDE SEQUENCE [LARGE SCALE GENOMIC DNA]</scope>
    <source>
        <strain evidence="7">18JY67-1</strain>
    </source>
</reference>
<accession>A0A3Q8X4L1</accession>
<dbReference type="UniPathway" id="UPA00629">
    <property type="reaction ID" value="UER00684"/>
</dbReference>
<dbReference type="OrthoDB" id="9791139at2"/>
<comment type="catalytic activity">
    <reaction evidence="1 4">
        <text>alpha-D-glucosamine 6-phosphate + H2O = beta-D-fructose 6-phosphate + NH4(+)</text>
        <dbReference type="Rhea" id="RHEA:12172"/>
        <dbReference type="ChEBI" id="CHEBI:15377"/>
        <dbReference type="ChEBI" id="CHEBI:28938"/>
        <dbReference type="ChEBI" id="CHEBI:57634"/>
        <dbReference type="ChEBI" id="CHEBI:75989"/>
        <dbReference type="EC" id="3.5.99.6"/>
    </reaction>
</comment>
<evidence type="ECO:0000256" key="3">
    <source>
        <dbReference type="ARBA" id="ARBA00023277"/>
    </source>
</evidence>
<dbReference type="GO" id="GO:0004342">
    <property type="term" value="F:glucosamine-6-phosphate deaminase activity"/>
    <property type="evidence" value="ECO:0007669"/>
    <property type="project" value="UniProtKB-UniRule"/>
</dbReference>
<dbReference type="InterPro" id="IPR006148">
    <property type="entry name" value="Glc/Gal-6P_isomerase"/>
</dbReference>
<comment type="similarity">
    <text evidence="4">Belongs to the glucosamine/galactosamine-6-phosphate isomerase family. NagB subfamily.</text>
</comment>
<dbReference type="PANTHER" id="PTHR11280:SF5">
    <property type="entry name" value="GLUCOSAMINE-6-PHOSPHATE ISOMERASE"/>
    <property type="match status" value="1"/>
</dbReference>
<feature type="active site" description="For ring-opening step" evidence="4">
    <location>
        <position position="135"/>
    </location>
</feature>
<feature type="active site" description="Proton acceptor; for enolization step" evidence="4">
    <location>
        <position position="67"/>
    </location>
</feature>
<keyword evidence="7" id="KW-1185">Reference proteome</keyword>
<comment type="function">
    <text evidence="4">Catalyzes the reversible isomerization-deamination of glucosamine 6-phosphate (GlcN6P) to form fructose 6-phosphate (Fru6P) and ammonium ion.</text>
</comment>
<organism evidence="6 7">
    <name type="scientific">Paenibacillus albus</name>
    <dbReference type="NCBI Taxonomy" id="2495582"/>
    <lineage>
        <taxon>Bacteria</taxon>
        <taxon>Bacillati</taxon>
        <taxon>Bacillota</taxon>
        <taxon>Bacilli</taxon>
        <taxon>Bacillales</taxon>
        <taxon>Paenibacillaceae</taxon>
        <taxon>Paenibacillus</taxon>
    </lineage>
</organism>
<dbReference type="GO" id="GO:0006046">
    <property type="term" value="P:N-acetylglucosamine catabolic process"/>
    <property type="evidence" value="ECO:0007669"/>
    <property type="project" value="UniProtKB-UniRule"/>
</dbReference>
<evidence type="ECO:0000256" key="1">
    <source>
        <dbReference type="ARBA" id="ARBA00000644"/>
    </source>
</evidence>
<dbReference type="PANTHER" id="PTHR11280">
    <property type="entry name" value="GLUCOSAMINE-6-PHOSPHATE ISOMERASE"/>
    <property type="match status" value="1"/>
</dbReference>
<evidence type="ECO:0000313" key="6">
    <source>
        <dbReference type="EMBL" id="AZN40240.1"/>
    </source>
</evidence>
<dbReference type="EC" id="3.5.99.6" evidence="4"/>
<dbReference type="HAMAP" id="MF_01241">
    <property type="entry name" value="GlcN6P_deamin"/>
    <property type="match status" value="1"/>
</dbReference>
<dbReference type="CDD" id="cd01399">
    <property type="entry name" value="GlcN6P_deaminase"/>
    <property type="match status" value="1"/>
</dbReference>
<evidence type="ECO:0000313" key="7">
    <source>
        <dbReference type="Proteomes" id="UP000272528"/>
    </source>
</evidence>